<dbReference type="Gene3D" id="3.10.450.10">
    <property type="match status" value="1"/>
</dbReference>
<dbReference type="InterPro" id="IPR018073">
    <property type="entry name" value="Prot_inh_cystat_CS"/>
</dbReference>
<dbReference type="AlphaFoldDB" id="A0A1B6KZF2"/>
<gene>
    <name evidence="2" type="ORF">g.1356</name>
</gene>
<dbReference type="EMBL" id="GEBQ01023150">
    <property type="protein sequence ID" value="JAT16827.1"/>
    <property type="molecule type" value="Transcribed_RNA"/>
</dbReference>
<organism evidence="2">
    <name type="scientific">Graphocephala atropunctata</name>
    <dbReference type="NCBI Taxonomy" id="36148"/>
    <lineage>
        <taxon>Eukaryota</taxon>
        <taxon>Metazoa</taxon>
        <taxon>Ecdysozoa</taxon>
        <taxon>Arthropoda</taxon>
        <taxon>Hexapoda</taxon>
        <taxon>Insecta</taxon>
        <taxon>Pterygota</taxon>
        <taxon>Neoptera</taxon>
        <taxon>Paraneoptera</taxon>
        <taxon>Hemiptera</taxon>
        <taxon>Auchenorrhyncha</taxon>
        <taxon>Membracoidea</taxon>
        <taxon>Cicadellidae</taxon>
        <taxon>Cicadellinae</taxon>
        <taxon>Cicadellini</taxon>
        <taxon>Graphocephala</taxon>
    </lineage>
</organism>
<dbReference type="InterPro" id="IPR046350">
    <property type="entry name" value="Cystatin_sf"/>
</dbReference>
<evidence type="ECO:0008006" key="3">
    <source>
        <dbReference type="Google" id="ProtNLM"/>
    </source>
</evidence>
<sequence length="154" mass="16795">TFLSQHTLLSVPRLHATKHHKMKTFVVSVAVFLFTLEIVSGLLGGEIPTDPSDKDNIEQAKSLLKKSLEQEVMAKPGYKTKVTLKDTTATKQVVAGTKYNLKAKVLYETKCTTVPALCEPQPSRTASCKASFLLPLGKNAKLQYTSDGTPQCVS</sequence>
<evidence type="ECO:0000313" key="2">
    <source>
        <dbReference type="EMBL" id="JAT16827.1"/>
    </source>
</evidence>
<dbReference type="SUPFAM" id="SSF54403">
    <property type="entry name" value="Cystatin/monellin"/>
    <property type="match status" value="1"/>
</dbReference>
<evidence type="ECO:0000256" key="1">
    <source>
        <dbReference type="ARBA" id="ARBA00009403"/>
    </source>
</evidence>
<protein>
    <recommendedName>
        <fullName evidence="3">Cystatin domain-containing protein</fullName>
    </recommendedName>
</protein>
<proteinExistence type="inferred from homology"/>
<name>A0A1B6KZF2_9HEMI</name>
<accession>A0A1B6KZF2</accession>
<reference evidence="2" key="1">
    <citation type="submission" date="2015-11" db="EMBL/GenBank/DDBJ databases">
        <title>De novo transcriptome assembly of four potential Pierce s Disease insect vectors from Arizona vineyards.</title>
        <authorList>
            <person name="Tassone E.E."/>
        </authorList>
    </citation>
    <scope>NUCLEOTIDE SEQUENCE</scope>
</reference>
<feature type="non-terminal residue" evidence="2">
    <location>
        <position position="1"/>
    </location>
</feature>
<dbReference type="PROSITE" id="PS00287">
    <property type="entry name" value="CYSTATIN"/>
    <property type="match status" value="1"/>
</dbReference>
<comment type="similarity">
    <text evidence="1">Belongs to the cystatin family.</text>
</comment>